<reference evidence="6 7" key="1">
    <citation type="submission" date="2019-08" db="EMBL/GenBank/DDBJ databases">
        <title>Dermacoccus abyssi strain HZAU 226, whole genome Nanopore sequencing project.</title>
        <authorList>
            <person name="Guo A."/>
            <person name="Zhang X."/>
            <person name="Ruan Y."/>
            <person name="Liu W."/>
            <person name="Chen Q."/>
            <person name="Gu L."/>
        </authorList>
    </citation>
    <scope>NUCLEOTIDE SEQUENCE [LARGE SCALE GENOMIC DNA]</scope>
    <source>
        <strain evidence="6 7">HZAU 226</strain>
    </source>
</reference>
<proteinExistence type="inferred from homology"/>
<evidence type="ECO:0000256" key="3">
    <source>
        <dbReference type="ARBA" id="ARBA00022676"/>
    </source>
</evidence>
<protein>
    <submittedName>
        <fullName evidence="6">Glycosyltransferase family 2 protein</fullName>
    </submittedName>
</protein>
<comment type="pathway">
    <text evidence="1">Cell wall biogenesis; cell wall polysaccharide biosynthesis.</text>
</comment>
<evidence type="ECO:0000256" key="1">
    <source>
        <dbReference type="ARBA" id="ARBA00004776"/>
    </source>
</evidence>
<evidence type="ECO:0000313" key="7">
    <source>
        <dbReference type="Proteomes" id="UP000323565"/>
    </source>
</evidence>
<gene>
    <name evidence="6" type="ORF">FV141_01705</name>
</gene>
<dbReference type="Pfam" id="PF02709">
    <property type="entry name" value="Glyco_transf_7C"/>
    <property type="match status" value="1"/>
</dbReference>
<evidence type="ECO:0000313" key="6">
    <source>
        <dbReference type="EMBL" id="QEH92396.1"/>
    </source>
</evidence>
<keyword evidence="7" id="KW-1185">Reference proteome</keyword>
<dbReference type="EMBL" id="CP043031">
    <property type="protein sequence ID" value="QEH92396.1"/>
    <property type="molecule type" value="Genomic_DNA"/>
</dbReference>
<feature type="domain" description="Galactosyltransferase C-terminal" evidence="5">
    <location>
        <begin position="180"/>
        <end position="225"/>
    </location>
</feature>
<dbReference type="InterPro" id="IPR027791">
    <property type="entry name" value="Galactosyl_T_C"/>
</dbReference>
<organism evidence="6 7">
    <name type="scientific">Dermacoccus abyssi</name>
    <dbReference type="NCBI Taxonomy" id="322596"/>
    <lineage>
        <taxon>Bacteria</taxon>
        <taxon>Bacillati</taxon>
        <taxon>Actinomycetota</taxon>
        <taxon>Actinomycetes</taxon>
        <taxon>Micrococcales</taxon>
        <taxon>Dermacoccaceae</taxon>
        <taxon>Dermacoccus</taxon>
    </lineage>
</organism>
<dbReference type="Proteomes" id="UP000323565">
    <property type="component" value="Chromosome"/>
</dbReference>
<sequence>MTDMGSGRTLPVAVVTPVRGRLEHLVNQRRFLDEVAPDVRHVIVAVDMPDLGDDLRAAGVMGESVSIVPLDDHPLGMPTARARNVGATAALDDGAELIVFLDVDCVPLPGFVDASRDAQCQLDARGERAVLNGIVTYLGEDDRLDGEFPAAARRFVAPHAARPAPSSGAVEVDDDHRLLWSLAFALDADAWRACGGFDERYVGYGAEDTDFGMRARDAGLRMAWVGGAHALHQWHPSANPPRHHVVDIVRNANLYRERWGTWPMEGWLQAFADEGLVEWTPTSLSLASPH</sequence>
<name>A0ABX5Z634_9MICO</name>
<accession>A0ABX5Z634</accession>
<dbReference type="PANTHER" id="PTHR43179:SF12">
    <property type="entry name" value="GALACTOFURANOSYLTRANSFERASE GLFT2"/>
    <property type="match status" value="1"/>
</dbReference>
<dbReference type="InterPro" id="IPR029044">
    <property type="entry name" value="Nucleotide-diphossugar_trans"/>
</dbReference>
<evidence type="ECO:0000256" key="2">
    <source>
        <dbReference type="ARBA" id="ARBA00006739"/>
    </source>
</evidence>
<evidence type="ECO:0000259" key="5">
    <source>
        <dbReference type="Pfam" id="PF02709"/>
    </source>
</evidence>
<evidence type="ECO:0000256" key="4">
    <source>
        <dbReference type="ARBA" id="ARBA00022679"/>
    </source>
</evidence>
<comment type="similarity">
    <text evidence="2">Belongs to the glycosyltransferase 2 family.</text>
</comment>
<dbReference type="PANTHER" id="PTHR43179">
    <property type="entry name" value="RHAMNOSYLTRANSFERASE WBBL"/>
    <property type="match status" value="1"/>
</dbReference>
<keyword evidence="4" id="KW-0808">Transferase</keyword>
<dbReference type="SUPFAM" id="SSF53448">
    <property type="entry name" value="Nucleotide-diphospho-sugar transferases"/>
    <property type="match status" value="1"/>
</dbReference>
<keyword evidence="3" id="KW-0328">Glycosyltransferase</keyword>
<dbReference type="Gene3D" id="3.90.550.10">
    <property type="entry name" value="Spore Coat Polysaccharide Biosynthesis Protein SpsA, Chain A"/>
    <property type="match status" value="1"/>
</dbReference>